<dbReference type="InterPro" id="IPR050718">
    <property type="entry name" value="ApaG-like"/>
</dbReference>
<dbReference type="Gene3D" id="2.60.40.1470">
    <property type="entry name" value="ApaG domain"/>
    <property type="match status" value="1"/>
</dbReference>
<evidence type="ECO:0000259" key="1">
    <source>
        <dbReference type="PROSITE" id="PS51087"/>
    </source>
</evidence>
<dbReference type="PROSITE" id="PS51087">
    <property type="entry name" value="APAG"/>
    <property type="match status" value="1"/>
</dbReference>
<sequence>MKLHTAITEGVKISVQPQFRPDFSKVNESVYYFHYRISIENRNNFPVKLLKRCWHIYDSLNPFRIVEGDGVIGNQPELQPGEVYHYTSGCDLNSEMGYMEGYYTFENMLTKETFKVNVPQFHLVFPGKYN</sequence>
<comment type="caution">
    <text evidence="2">The sequence shown here is derived from an EMBL/GenBank/DDBJ whole genome shotgun (WGS) entry which is preliminary data.</text>
</comment>
<organism evidence="2 3">
    <name type="scientific">Wandonia haliotis</name>
    <dbReference type="NCBI Taxonomy" id="574963"/>
    <lineage>
        <taxon>Bacteria</taxon>
        <taxon>Pseudomonadati</taxon>
        <taxon>Bacteroidota</taxon>
        <taxon>Flavobacteriia</taxon>
        <taxon>Flavobacteriales</taxon>
        <taxon>Crocinitomicaceae</taxon>
        <taxon>Wandonia</taxon>
    </lineage>
</organism>
<dbReference type="PANTHER" id="PTHR47191:SF2">
    <property type="entry name" value="OS05G0170800 PROTEIN"/>
    <property type="match status" value="1"/>
</dbReference>
<dbReference type="InterPro" id="IPR036767">
    <property type="entry name" value="ApaG_sf"/>
</dbReference>
<dbReference type="RefSeq" id="WP_343785892.1">
    <property type="nucleotide sequence ID" value="NZ_BAAAFH010000007.1"/>
</dbReference>
<dbReference type="InterPro" id="IPR007474">
    <property type="entry name" value="ApaG_domain"/>
</dbReference>
<reference evidence="2 3" key="1">
    <citation type="journal article" date="2019" name="Int. J. Syst. Evol. Microbiol.">
        <title>The Global Catalogue of Microorganisms (GCM) 10K type strain sequencing project: providing services to taxonomists for standard genome sequencing and annotation.</title>
        <authorList>
            <consortium name="The Broad Institute Genomics Platform"/>
            <consortium name="The Broad Institute Genome Sequencing Center for Infectious Disease"/>
            <person name="Wu L."/>
            <person name="Ma J."/>
        </authorList>
    </citation>
    <scope>NUCLEOTIDE SEQUENCE [LARGE SCALE GENOMIC DNA]</scope>
    <source>
        <strain evidence="2 3">JCM 16083</strain>
    </source>
</reference>
<gene>
    <name evidence="2" type="primary">apaG</name>
    <name evidence="2" type="ORF">GCM10009118_13530</name>
</gene>
<keyword evidence="3" id="KW-1185">Reference proteome</keyword>
<evidence type="ECO:0000313" key="2">
    <source>
        <dbReference type="EMBL" id="GAA0874945.1"/>
    </source>
</evidence>
<dbReference type="Proteomes" id="UP001501126">
    <property type="component" value="Unassembled WGS sequence"/>
</dbReference>
<protein>
    <submittedName>
        <fullName evidence="2">Co2+/Mg2+ efflux protein ApaG</fullName>
    </submittedName>
</protein>
<dbReference type="EMBL" id="BAAAFH010000007">
    <property type="protein sequence ID" value="GAA0874945.1"/>
    <property type="molecule type" value="Genomic_DNA"/>
</dbReference>
<feature type="domain" description="ApaG" evidence="1">
    <location>
        <begin position="5"/>
        <end position="130"/>
    </location>
</feature>
<proteinExistence type="predicted"/>
<dbReference type="NCBIfam" id="NF003967">
    <property type="entry name" value="PRK05461.1"/>
    <property type="match status" value="1"/>
</dbReference>
<dbReference type="Pfam" id="PF04379">
    <property type="entry name" value="DUF525"/>
    <property type="match status" value="1"/>
</dbReference>
<accession>A0ABN1MNV9</accession>
<name>A0ABN1MNV9_9FLAO</name>
<dbReference type="PANTHER" id="PTHR47191">
    <property type="entry name" value="OS05G0170800 PROTEIN"/>
    <property type="match status" value="1"/>
</dbReference>
<dbReference type="SUPFAM" id="SSF110069">
    <property type="entry name" value="ApaG-like"/>
    <property type="match status" value="1"/>
</dbReference>
<evidence type="ECO:0000313" key="3">
    <source>
        <dbReference type="Proteomes" id="UP001501126"/>
    </source>
</evidence>